<sequence>MVNWSLTHFSYIGFRFLRYKFSPWLTLAIAPLKFLTSSRVQRIHVQNNCLSAIARIDFASVYGLLNDLLW</sequence>
<name>A0A6J4M890_9CYAN</name>
<organism evidence="1">
    <name type="scientific">uncultured Leptolyngbya sp</name>
    <dbReference type="NCBI Taxonomy" id="332963"/>
    <lineage>
        <taxon>Bacteria</taxon>
        <taxon>Bacillati</taxon>
        <taxon>Cyanobacteriota</taxon>
        <taxon>Cyanophyceae</taxon>
        <taxon>Leptolyngbyales</taxon>
        <taxon>Leptolyngbyaceae</taxon>
        <taxon>Leptolyngbya group</taxon>
        <taxon>Leptolyngbya</taxon>
        <taxon>environmental samples</taxon>
    </lineage>
</organism>
<evidence type="ECO:0000313" key="1">
    <source>
        <dbReference type="EMBL" id="CAA9352598.1"/>
    </source>
</evidence>
<accession>A0A6J4M890</accession>
<protein>
    <submittedName>
        <fullName evidence="1">Uncharacterized protein</fullName>
    </submittedName>
</protein>
<dbReference type="EMBL" id="CADCTY010001017">
    <property type="protein sequence ID" value="CAA9352598.1"/>
    <property type="molecule type" value="Genomic_DNA"/>
</dbReference>
<dbReference type="AlphaFoldDB" id="A0A6J4M890"/>
<gene>
    <name evidence="1" type="ORF">AVDCRST_MAG94-2887</name>
</gene>
<proteinExistence type="predicted"/>
<reference evidence="1" key="1">
    <citation type="submission" date="2020-02" db="EMBL/GenBank/DDBJ databases">
        <authorList>
            <person name="Meier V. D."/>
        </authorList>
    </citation>
    <scope>NUCLEOTIDE SEQUENCE</scope>
    <source>
        <strain evidence="1">AVDCRST_MAG94</strain>
    </source>
</reference>